<dbReference type="Proteomes" id="UP000177416">
    <property type="component" value="Unassembled WGS sequence"/>
</dbReference>
<comment type="caution">
    <text evidence="13">The sequence shown here is derived from an EMBL/GenBank/DDBJ whole genome shotgun (WGS) entry which is preliminary data.</text>
</comment>
<proteinExistence type="predicted"/>
<reference evidence="13 14" key="1">
    <citation type="journal article" date="2016" name="Nat. Commun.">
        <title>Thousands of microbial genomes shed light on interconnected biogeochemical processes in an aquifer system.</title>
        <authorList>
            <person name="Anantharaman K."/>
            <person name="Brown C.T."/>
            <person name="Hug L.A."/>
            <person name="Sharon I."/>
            <person name="Castelle C.J."/>
            <person name="Probst A.J."/>
            <person name="Thomas B.C."/>
            <person name="Singh A."/>
            <person name="Wilkins M.J."/>
            <person name="Karaoz U."/>
            <person name="Brodie E.L."/>
            <person name="Williams K.H."/>
            <person name="Hubbard S.S."/>
            <person name="Banfield J.F."/>
        </authorList>
    </citation>
    <scope>NUCLEOTIDE SEQUENCE [LARGE SCALE GENOMIC DNA]</scope>
</reference>
<keyword evidence="7 10" id="KW-1133">Transmembrane helix</keyword>
<dbReference type="Gene3D" id="3.40.710.10">
    <property type="entry name" value="DD-peptidase/beta-lactamase superfamily"/>
    <property type="match status" value="1"/>
</dbReference>
<evidence type="ECO:0000256" key="1">
    <source>
        <dbReference type="ARBA" id="ARBA00004167"/>
    </source>
</evidence>
<dbReference type="InterPro" id="IPR005311">
    <property type="entry name" value="PBP_dimer"/>
</dbReference>
<evidence type="ECO:0000256" key="3">
    <source>
        <dbReference type="ARBA" id="ARBA00022475"/>
    </source>
</evidence>
<evidence type="ECO:0000313" key="13">
    <source>
        <dbReference type="EMBL" id="OGG13810.1"/>
    </source>
</evidence>
<dbReference type="Pfam" id="PF00905">
    <property type="entry name" value="Transpeptidase"/>
    <property type="match status" value="1"/>
</dbReference>
<feature type="domain" description="Penicillin-binding protein transpeptidase" evidence="11">
    <location>
        <begin position="220"/>
        <end position="543"/>
    </location>
</feature>
<evidence type="ECO:0008006" key="15">
    <source>
        <dbReference type="Google" id="ProtNLM"/>
    </source>
</evidence>
<protein>
    <recommendedName>
        <fullName evidence="15">Beta-lactamase</fullName>
    </recommendedName>
</protein>
<dbReference type="GO" id="GO:0008360">
    <property type="term" value="P:regulation of cell shape"/>
    <property type="evidence" value="ECO:0007669"/>
    <property type="project" value="UniProtKB-KW"/>
</dbReference>
<sequence>MKFGKAFSDSVIIGQSQRSRSPRERDPGWWLGKGRALLFASVLCLSSFILLWRLFRLTIIDGFGYRTLADSNRTREIIAHAPRGIFVDRTGKPLVQNEVTTRQNGPYAEIDYNREYPFGEALAHVLGYTGEVTKEELRDEYYSLRRYLPGDRIGRMGAEAVFEEKLHGRDGRELVEVDAAGQKVRMLGTVEAIPGETVMLSLDGTLSQVVAASFPAGGKGAVVVSNPQTGELLALYSSPSFNPNGFTLGQTPDQYETLLTNPDKPMFFRAIGGVYPPGSTFKLVTAVAALEEEAVSADTQIEDIGVIKIGVSSYPNWFFLQYGKTEGLVDIVHALQRSNDIYFYKAGEAVGIQKLGVWARKMGVGAPLGIEIAGEAGGLMPDAAWKKERFTSPADLEARNQLWFLGDTYHVAIGQGYLLTTPLQVNTWTNVIANGGNVCRPTIKKSPSDCREVGIKKETIQLITEGMIKACELGGTGWPLFGFSVPIACKTGTAEFGDPESKPHAWFTAFGPPQSPEISVTVLVEGTGEGSDVAAPIAKKILEEWFRR</sequence>
<evidence type="ECO:0000256" key="7">
    <source>
        <dbReference type="ARBA" id="ARBA00022989"/>
    </source>
</evidence>
<evidence type="ECO:0000256" key="5">
    <source>
        <dbReference type="ARBA" id="ARBA00022960"/>
    </source>
</evidence>
<dbReference type="GO" id="GO:0009252">
    <property type="term" value="P:peptidoglycan biosynthetic process"/>
    <property type="evidence" value="ECO:0007669"/>
    <property type="project" value="UniProtKB-KW"/>
</dbReference>
<keyword evidence="4 10" id="KW-0812">Transmembrane</keyword>
<dbReference type="SUPFAM" id="SSF56601">
    <property type="entry name" value="beta-lactamase/transpeptidase-like"/>
    <property type="match status" value="1"/>
</dbReference>
<keyword evidence="8 10" id="KW-0472">Membrane</keyword>
<gene>
    <name evidence="13" type="ORF">A2875_00935</name>
</gene>
<keyword evidence="6" id="KW-0573">Peptidoglycan synthesis</keyword>
<feature type="transmembrane region" description="Helical" evidence="10">
    <location>
        <begin position="36"/>
        <end position="55"/>
    </location>
</feature>
<dbReference type="PANTHER" id="PTHR30627">
    <property type="entry name" value="PEPTIDOGLYCAN D,D-TRANSPEPTIDASE"/>
    <property type="match status" value="1"/>
</dbReference>
<keyword evidence="9" id="KW-0961">Cell wall biogenesis/degradation</keyword>
<dbReference type="Pfam" id="PF03717">
    <property type="entry name" value="PBP_dimer"/>
    <property type="match status" value="1"/>
</dbReference>
<dbReference type="AlphaFoldDB" id="A0A1F5ZMT0"/>
<evidence type="ECO:0000256" key="4">
    <source>
        <dbReference type="ARBA" id="ARBA00022692"/>
    </source>
</evidence>
<evidence type="ECO:0000256" key="8">
    <source>
        <dbReference type="ARBA" id="ARBA00023136"/>
    </source>
</evidence>
<evidence type="ECO:0000259" key="12">
    <source>
        <dbReference type="Pfam" id="PF03717"/>
    </source>
</evidence>
<organism evidence="13 14">
    <name type="scientific">Candidatus Gottesmanbacteria bacterium RIFCSPHIGHO2_01_FULL_46_14</name>
    <dbReference type="NCBI Taxonomy" id="1798380"/>
    <lineage>
        <taxon>Bacteria</taxon>
        <taxon>Candidatus Gottesmaniibacteriota</taxon>
    </lineage>
</organism>
<feature type="domain" description="Penicillin-binding protein dimerisation" evidence="12">
    <location>
        <begin position="107"/>
        <end position="185"/>
    </location>
</feature>
<accession>A0A1F5ZMT0</accession>
<comment type="subcellular location">
    <subcellularLocation>
        <location evidence="2">Cell membrane</location>
    </subcellularLocation>
    <subcellularLocation>
        <location evidence="1">Membrane</location>
        <topology evidence="1">Single-pass membrane protein</topology>
    </subcellularLocation>
</comment>
<dbReference type="GO" id="GO:0005886">
    <property type="term" value="C:plasma membrane"/>
    <property type="evidence" value="ECO:0007669"/>
    <property type="project" value="UniProtKB-SubCell"/>
</dbReference>
<keyword evidence="3" id="KW-1003">Cell membrane</keyword>
<evidence type="ECO:0000256" key="2">
    <source>
        <dbReference type="ARBA" id="ARBA00004236"/>
    </source>
</evidence>
<evidence type="ECO:0000256" key="9">
    <source>
        <dbReference type="ARBA" id="ARBA00023316"/>
    </source>
</evidence>
<evidence type="ECO:0000313" key="14">
    <source>
        <dbReference type="Proteomes" id="UP000177416"/>
    </source>
</evidence>
<dbReference type="PANTHER" id="PTHR30627:SF2">
    <property type="entry name" value="PEPTIDOGLYCAN D,D-TRANSPEPTIDASE MRDA"/>
    <property type="match status" value="1"/>
</dbReference>
<evidence type="ECO:0000256" key="6">
    <source>
        <dbReference type="ARBA" id="ARBA00022984"/>
    </source>
</evidence>
<dbReference type="Gene3D" id="3.90.1310.10">
    <property type="entry name" value="Penicillin-binding protein 2a (Domain 2)"/>
    <property type="match status" value="1"/>
</dbReference>
<dbReference type="EMBL" id="MFJJ01000032">
    <property type="protein sequence ID" value="OGG13810.1"/>
    <property type="molecule type" value="Genomic_DNA"/>
</dbReference>
<dbReference type="InterPro" id="IPR036138">
    <property type="entry name" value="PBP_dimer_sf"/>
</dbReference>
<dbReference type="GO" id="GO:0071555">
    <property type="term" value="P:cell wall organization"/>
    <property type="evidence" value="ECO:0007669"/>
    <property type="project" value="UniProtKB-KW"/>
</dbReference>
<evidence type="ECO:0000259" key="11">
    <source>
        <dbReference type="Pfam" id="PF00905"/>
    </source>
</evidence>
<evidence type="ECO:0000256" key="10">
    <source>
        <dbReference type="SAM" id="Phobius"/>
    </source>
</evidence>
<keyword evidence="5" id="KW-0133">Cell shape</keyword>
<name>A0A1F5ZMT0_9BACT</name>
<dbReference type="InterPro" id="IPR050515">
    <property type="entry name" value="Beta-lactam/transpept"/>
</dbReference>
<dbReference type="GO" id="GO:0008658">
    <property type="term" value="F:penicillin binding"/>
    <property type="evidence" value="ECO:0007669"/>
    <property type="project" value="InterPro"/>
</dbReference>
<dbReference type="InterPro" id="IPR001460">
    <property type="entry name" value="PCN-bd_Tpept"/>
</dbReference>
<dbReference type="InterPro" id="IPR012338">
    <property type="entry name" value="Beta-lactam/transpept-like"/>
</dbReference>
<dbReference type="SUPFAM" id="SSF56519">
    <property type="entry name" value="Penicillin binding protein dimerisation domain"/>
    <property type="match status" value="1"/>
</dbReference>
<dbReference type="GO" id="GO:0071972">
    <property type="term" value="F:peptidoglycan L,D-transpeptidase activity"/>
    <property type="evidence" value="ECO:0007669"/>
    <property type="project" value="TreeGrafter"/>
</dbReference>